<sequence>MTILRHREHDIEATDHALDNLGLVNGQLLVRHDWDNDPFPDLEPRPSLSFRRTLEIEDIPHPILDSQPHLRTYYGPVAPPRPYTEEEHQANPDRPPLEPPGQDMNEGPDDEQPKEPSIINQMDLLEENDPIWFNKYPRFRRFGEWIKEKLETCPRLGDFVWRIWRSLVLLVSRIKEFFERVYNGLVNMFLSGTFVYR</sequence>
<dbReference type="AlphaFoldDB" id="U4LSF0"/>
<organism evidence="2 3">
    <name type="scientific">Pyronema omphalodes (strain CBS 100304)</name>
    <name type="common">Pyronema confluens</name>
    <dbReference type="NCBI Taxonomy" id="1076935"/>
    <lineage>
        <taxon>Eukaryota</taxon>
        <taxon>Fungi</taxon>
        <taxon>Dikarya</taxon>
        <taxon>Ascomycota</taxon>
        <taxon>Pezizomycotina</taxon>
        <taxon>Pezizomycetes</taxon>
        <taxon>Pezizales</taxon>
        <taxon>Pyronemataceae</taxon>
        <taxon>Pyronema</taxon>
    </lineage>
</organism>
<dbReference type="EMBL" id="HF936663">
    <property type="protein sequence ID" value="CCX34890.1"/>
    <property type="molecule type" value="Genomic_DNA"/>
</dbReference>
<reference evidence="2 3" key="1">
    <citation type="journal article" date="2013" name="PLoS Genet.">
        <title>The genome and development-dependent transcriptomes of Pyronema confluens: a window into fungal evolution.</title>
        <authorList>
            <person name="Traeger S."/>
            <person name="Altegoer F."/>
            <person name="Freitag M."/>
            <person name="Gabaldon T."/>
            <person name="Kempken F."/>
            <person name="Kumar A."/>
            <person name="Marcet-Houben M."/>
            <person name="Poggeler S."/>
            <person name="Stajich J.E."/>
            <person name="Nowrousian M."/>
        </authorList>
    </citation>
    <scope>NUCLEOTIDE SEQUENCE [LARGE SCALE GENOMIC DNA]</scope>
    <source>
        <strain evidence="3">CBS 100304</strain>
        <tissue evidence="2">Vegetative mycelium</tissue>
    </source>
</reference>
<dbReference type="Proteomes" id="UP000018144">
    <property type="component" value="Unassembled WGS sequence"/>
</dbReference>
<evidence type="ECO:0000256" key="1">
    <source>
        <dbReference type="SAM" id="MobiDB-lite"/>
    </source>
</evidence>
<protein>
    <submittedName>
        <fullName evidence="2">Uncharacterized protein</fullName>
    </submittedName>
</protein>
<name>U4LSF0_PYROM</name>
<dbReference type="OrthoDB" id="10342452at2759"/>
<evidence type="ECO:0000313" key="2">
    <source>
        <dbReference type="EMBL" id="CCX34890.1"/>
    </source>
</evidence>
<keyword evidence="3" id="KW-1185">Reference proteome</keyword>
<accession>U4LSF0</accession>
<gene>
    <name evidence="2" type="ORF">PCON_04566</name>
</gene>
<proteinExistence type="predicted"/>
<evidence type="ECO:0000313" key="3">
    <source>
        <dbReference type="Proteomes" id="UP000018144"/>
    </source>
</evidence>
<feature type="region of interest" description="Disordered" evidence="1">
    <location>
        <begin position="65"/>
        <end position="116"/>
    </location>
</feature>